<dbReference type="EMBL" id="AP028978">
    <property type="protein sequence ID" value="BET95991.1"/>
    <property type="molecule type" value="Genomic_DNA"/>
</dbReference>
<sequence>MQRIDLNVPYDEKDEAKKLGARWDPVGKTWFIPDGVESSPFTKWIPFYNAQAPWWYIAQTKSDCWKCHEQTTLTAFMLPAGHKTLEADEDSEIEEQTYWLEHDRPAFVFYVDDIPSTVRSSLSRVTHFLSKDFSQTTQTKYWMNHCEKCDAKQGDFQMHCEPSGGFFPTTVAEAATIQLHRINQPFLAACGDISHQHIHITMGNVAHDIDKTICTSADWIEFMTIVSN</sequence>
<evidence type="ECO:0000313" key="3">
    <source>
        <dbReference type="Proteomes" id="UP001529514"/>
    </source>
</evidence>
<reference evidence="2 3" key="1">
    <citation type="submission" date="2023-10" db="EMBL/GenBank/DDBJ databases">
        <title>Xenorhabdus taiwanensis sp. nov., a symbiotic bacterium associated with the entomopathogenic nematode Steinernema taiwanensis.</title>
        <authorList>
            <person name="Tseng C.T."/>
            <person name="Shu H.Y."/>
            <person name="Chen M.H."/>
            <person name="Fang Y.J."/>
            <person name="Wu T.L."/>
            <person name="Lin Y.C."/>
            <person name="Huang C.J."/>
        </authorList>
    </citation>
    <scope>NUCLEOTIDE SEQUENCE [LARGE SCALE GENOMIC DNA]</scope>
    <source>
        <strain evidence="2 3">TCT-1</strain>
    </source>
</reference>
<feature type="domain" description="DUF5710" evidence="1">
    <location>
        <begin position="3"/>
        <end position="46"/>
    </location>
</feature>
<dbReference type="Proteomes" id="UP001529514">
    <property type="component" value="Chromosome"/>
</dbReference>
<dbReference type="InterPro" id="IPR043764">
    <property type="entry name" value="DUF5710"/>
</dbReference>
<proteinExistence type="predicted"/>
<dbReference type="Pfam" id="PF18974">
    <property type="entry name" value="DUF5710"/>
    <property type="match status" value="1"/>
</dbReference>
<keyword evidence="3" id="KW-1185">Reference proteome</keyword>
<protein>
    <recommendedName>
        <fullName evidence="1">DUF5710 domain-containing protein</fullName>
    </recommendedName>
</protein>
<evidence type="ECO:0000313" key="2">
    <source>
        <dbReference type="EMBL" id="BET95991.1"/>
    </source>
</evidence>
<dbReference type="RefSeq" id="WP_374052845.1">
    <property type="nucleotide sequence ID" value="NZ_AP028978.1"/>
</dbReference>
<evidence type="ECO:0000259" key="1">
    <source>
        <dbReference type="Pfam" id="PF18974"/>
    </source>
</evidence>
<accession>A0ABN7C0E5</accession>
<gene>
    <name evidence="2" type="ORF">TCT1_09120</name>
</gene>
<name>A0ABN7C0E5_9GAMM</name>
<organism evidence="2 3">
    <name type="scientific">Xenorhabdus taiwanensis</name>
    <dbReference type="NCBI Taxonomy" id="3085177"/>
    <lineage>
        <taxon>Bacteria</taxon>
        <taxon>Pseudomonadati</taxon>
        <taxon>Pseudomonadota</taxon>
        <taxon>Gammaproteobacteria</taxon>
        <taxon>Enterobacterales</taxon>
        <taxon>Morganellaceae</taxon>
        <taxon>Xenorhabdus</taxon>
    </lineage>
</organism>